<dbReference type="Proteomes" id="UP001055439">
    <property type="component" value="Chromosome 5"/>
</dbReference>
<accession>A0A9E7G4Q1</accession>
<dbReference type="EMBL" id="CP097507">
    <property type="protein sequence ID" value="URE05028.1"/>
    <property type="molecule type" value="Genomic_DNA"/>
</dbReference>
<evidence type="ECO:0000313" key="1">
    <source>
        <dbReference type="EMBL" id="URE05028.1"/>
    </source>
</evidence>
<keyword evidence="2" id="KW-1185">Reference proteome</keyword>
<name>A0A9E7G4Q1_9LILI</name>
<organism evidence="1 2">
    <name type="scientific">Musa troglodytarum</name>
    <name type="common">fe'i banana</name>
    <dbReference type="NCBI Taxonomy" id="320322"/>
    <lineage>
        <taxon>Eukaryota</taxon>
        <taxon>Viridiplantae</taxon>
        <taxon>Streptophyta</taxon>
        <taxon>Embryophyta</taxon>
        <taxon>Tracheophyta</taxon>
        <taxon>Spermatophyta</taxon>
        <taxon>Magnoliopsida</taxon>
        <taxon>Liliopsida</taxon>
        <taxon>Zingiberales</taxon>
        <taxon>Musaceae</taxon>
        <taxon>Musa</taxon>
    </lineage>
</organism>
<sequence length="134" mass="15133">MRAFLLQEDRGRVGAFLVEMRSFFPRLLYKHMLDIVPISVYFGGYARGYGDYKIANHCQSRIGQPSPLFGKSVSENSNLTMDGLFNAVAVSCGCHLWQEINLQNPGLRTCRRSIEVVKAPQLTARLQRSYNGCI</sequence>
<reference evidence="1" key="1">
    <citation type="submission" date="2022-05" db="EMBL/GenBank/DDBJ databases">
        <title>The Musa troglodytarum L. genome provides insights into the mechanism of non-climacteric behaviour and enrichment of carotenoids.</title>
        <authorList>
            <person name="Wang J."/>
        </authorList>
    </citation>
    <scope>NUCLEOTIDE SEQUENCE</scope>
    <source>
        <tissue evidence="1">Leaf</tissue>
    </source>
</reference>
<proteinExistence type="predicted"/>
<protein>
    <submittedName>
        <fullName evidence="1">Uncharacterized protein</fullName>
    </submittedName>
</protein>
<gene>
    <name evidence="1" type="ORF">MUK42_36755</name>
</gene>
<evidence type="ECO:0000313" key="2">
    <source>
        <dbReference type="Proteomes" id="UP001055439"/>
    </source>
</evidence>
<dbReference type="AlphaFoldDB" id="A0A9E7G4Q1"/>